<protein>
    <recommendedName>
        <fullName evidence="3">Lipoprotein</fullName>
    </recommendedName>
</protein>
<comment type="caution">
    <text evidence="1">The sequence shown here is derived from an EMBL/GenBank/DDBJ whole genome shotgun (WGS) entry which is preliminary data.</text>
</comment>
<keyword evidence="2" id="KW-1185">Reference proteome</keyword>
<dbReference type="EMBL" id="JBHUKS010000008">
    <property type="protein sequence ID" value="MFD2468271.1"/>
    <property type="molecule type" value="Genomic_DNA"/>
</dbReference>
<dbReference type="RefSeq" id="WP_378303709.1">
    <property type="nucleotide sequence ID" value="NZ_JBHUKS010000008.1"/>
</dbReference>
<reference evidence="2" key="1">
    <citation type="journal article" date="2019" name="Int. J. Syst. Evol. Microbiol.">
        <title>The Global Catalogue of Microorganisms (GCM) 10K type strain sequencing project: providing services to taxonomists for standard genome sequencing and annotation.</title>
        <authorList>
            <consortium name="The Broad Institute Genomics Platform"/>
            <consortium name="The Broad Institute Genome Sequencing Center for Infectious Disease"/>
            <person name="Wu L."/>
            <person name="Ma J."/>
        </authorList>
    </citation>
    <scope>NUCLEOTIDE SEQUENCE [LARGE SCALE GENOMIC DNA]</scope>
    <source>
        <strain evidence="2">CGMCC 4.7641</strain>
    </source>
</reference>
<dbReference type="PROSITE" id="PS51257">
    <property type="entry name" value="PROKAR_LIPOPROTEIN"/>
    <property type="match status" value="1"/>
</dbReference>
<evidence type="ECO:0008006" key="3">
    <source>
        <dbReference type="Google" id="ProtNLM"/>
    </source>
</evidence>
<gene>
    <name evidence="1" type="ORF">ACFSVL_12810</name>
</gene>
<accession>A0ABW5H5B2</accession>
<organism evidence="1 2">
    <name type="scientific">Amycolatopsis silviterrae</name>
    <dbReference type="NCBI Taxonomy" id="1656914"/>
    <lineage>
        <taxon>Bacteria</taxon>
        <taxon>Bacillati</taxon>
        <taxon>Actinomycetota</taxon>
        <taxon>Actinomycetes</taxon>
        <taxon>Pseudonocardiales</taxon>
        <taxon>Pseudonocardiaceae</taxon>
        <taxon>Amycolatopsis</taxon>
    </lineage>
</organism>
<name>A0ABW5H5B2_9PSEU</name>
<evidence type="ECO:0000313" key="2">
    <source>
        <dbReference type="Proteomes" id="UP001597483"/>
    </source>
</evidence>
<evidence type="ECO:0000313" key="1">
    <source>
        <dbReference type="EMBL" id="MFD2468271.1"/>
    </source>
</evidence>
<dbReference type="Proteomes" id="UP001597483">
    <property type="component" value="Unassembled WGS sequence"/>
</dbReference>
<proteinExistence type="predicted"/>
<sequence length="219" mass="22455">MRRRLFGLAGVVLVGAVACGGPTLDREAAMESALPVEKDVPGFVASGGIDGPLRGPQGMQMGRIALAGDKLAAQCRTYGAEGTGWACDGLVGLGTVGFEDVNNVEARIASFVLAYDGEGSAETAWSKLVDATRANLHELSPRQGSDPAEGDQSQSFTSEVGTTVVARVGSVVVLAMSHYADGYATNLDTAEPVSPAHPADPIRTWADVQARKAAAALAG</sequence>